<sequence length="139" mass="15854">TKIGTSDFLVNNGLDIMPTICDYAGAKVPPECQGISLRDIAEGNKPDKKRKYVACSTHFVQDPRKDGKPIDLKGRMVRTENYKYYIFNQGEQPEMLIDMKNDPGEMENLVGNPDYKKILDEHREIFAKYKKESGDNFSS</sequence>
<dbReference type="PANTHER" id="PTHR46615:SF1">
    <property type="entry name" value="ARYLSULFATASE K"/>
    <property type="match status" value="1"/>
</dbReference>
<dbReference type="InterPro" id="IPR051849">
    <property type="entry name" value="GAG-degrading_sulfatase"/>
</dbReference>
<dbReference type="Gene3D" id="3.40.720.10">
    <property type="entry name" value="Alkaline Phosphatase, subunit A"/>
    <property type="match status" value="1"/>
</dbReference>
<reference evidence="2" key="1">
    <citation type="journal article" date="2014" name="Front. Microbiol.">
        <title>High frequency of phylogenetically diverse reductive dehalogenase-homologous genes in deep subseafloor sedimentary metagenomes.</title>
        <authorList>
            <person name="Kawai M."/>
            <person name="Futagami T."/>
            <person name="Toyoda A."/>
            <person name="Takaki Y."/>
            <person name="Nishi S."/>
            <person name="Hori S."/>
            <person name="Arai W."/>
            <person name="Tsubouchi T."/>
            <person name="Morono Y."/>
            <person name="Uchiyama I."/>
            <person name="Ito T."/>
            <person name="Fujiyama A."/>
            <person name="Inagaki F."/>
            <person name="Takami H."/>
        </authorList>
    </citation>
    <scope>NUCLEOTIDE SEQUENCE</scope>
    <source>
        <strain evidence="2">Expedition CK06-06</strain>
    </source>
</reference>
<comment type="caution">
    <text evidence="2">The sequence shown here is derived from an EMBL/GenBank/DDBJ whole genome shotgun (WGS) entry which is preliminary data.</text>
</comment>
<dbReference type="InterPro" id="IPR032506">
    <property type="entry name" value="SGSH_C"/>
</dbReference>
<evidence type="ECO:0000259" key="1">
    <source>
        <dbReference type="Pfam" id="PF16347"/>
    </source>
</evidence>
<dbReference type="EMBL" id="BARS01047397">
    <property type="protein sequence ID" value="GAG39528.1"/>
    <property type="molecule type" value="Genomic_DNA"/>
</dbReference>
<organism evidence="2">
    <name type="scientific">marine sediment metagenome</name>
    <dbReference type="NCBI Taxonomy" id="412755"/>
    <lineage>
        <taxon>unclassified sequences</taxon>
        <taxon>metagenomes</taxon>
        <taxon>ecological metagenomes</taxon>
    </lineage>
</organism>
<name>X0XSB9_9ZZZZ</name>
<dbReference type="GO" id="GO:0004065">
    <property type="term" value="F:arylsulfatase activity"/>
    <property type="evidence" value="ECO:0007669"/>
    <property type="project" value="TreeGrafter"/>
</dbReference>
<feature type="non-terminal residue" evidence="2">
    <location>
        <position position="1"/>
    </location>
</feature>
<dbReference type="InterPro" id="IPR017850">
    <property type="entry name" value="Alkaline_phosphatase_core_sf"/>
</dbReference>
<gene>
    <name evidence="2" type="ORF">S01H1_71201</name>
</gene>
<accession>X0XSB9</accession>
<feature type="domain" description="N-sulphoglucosamine sulphohydrolase C-terminal" evidence="1">
    <location>
        <begin position="9"/>
        <end position="128"/>
    </location>
</feature>
<dbReference type="PANTHER" id="PTHR46615">
    <property type="entry name" value="ARYLSULFATASE K"/>
    <property type="match status" value="1"/>
</dbReference>
<dbReference type="SUPFAM" id="SSF53649">
    <property type="entry name" value="Alkaline phosphatase-like"/>
    <property type="match status" value="1"/>
</dbReference>
<dbReference type="GO" id="GO:0015024">
    <property type="term" value="F:glucuronate-2-sulfatase activity"/>
    <property type="evidence" value="ECO:0007669"/>
    <property type="project" value="TreeGrafter"/>
</dbReference>
<protein>
    <recommendedName>
        <fullName evidence="1">N-sulphoglucosamine sulphohydrolase C-terminal domain-containing protein</fullName>
    </recommendedName>
</protein>
<dbReference type="AlphaFoldDB" id="X0XSB9"/>
<dbReference type="Pfam" id="PF16347">
    <property type="entry name" value="SGSH_C"/>
    <property type="match status" value="1"/>
</dbReference>
<proteinExistence type="predicted"/>
<evidence type="ECO:0000313" key="2">
    <source>
        <dbReference type="EMBL" id="GAG39528.1"/>
    </source>
</evidence>